<dbReference type="AlphaFoldDB" id="Q2LWF5"/>
<name>Q2LWF5_SYNAS</name>
<evidence type="ECO:0000313" key="4">
    <source>
        <dbReference type="Proteomes" id="UP000001933"/>
    </source>
</evidence>
<evidence type="ECO:0000256" key="1">
    <source>
        <dbReference type="PROSITE-ProRule" id="PRU00169"/>
    </source>
</evidence>
<dbReference type="GO" id="GO:0000160">
    <property type="term" value="P:phosphorelay signal transduction system"/>
    <property type="evidence" value="ECO:0007669"/>
    <property type="project" value="InterPro"/>
</dbReference>
<dbReference type="Pfam" id="PF00072">
    <property type="entry name" value="Response_reg"/>
    <property type="match status" value="1"/>
</dbReference>
<dbReference type="KEGG" id="sat:SYN_01178"/>
<feature type="modified residue" description="4-aspartylphosphate" evidence="1">
    <location>
        <position position="53"/>
    </location>
</feature>
<keyword evidence="4" id="KW-1185">Reference proteome</keyword>
<feature type="domain" description="Response regulatory" evidence="2">
    <location>
        <begin position="3"/>
        <end position="118"/>
    </location>
</feature>
<gene>
    <name evidence="3" type="ORF">SYN_01178</name>
</gene>
<dbReference type="SUPFAM" id="SSF52172">
    <property type="entry name" value="CheY-like"/>
    <property type="match status" value="1"/>
</dbReference>
<dbReference type="HOGENOM" id="CLU_136263_0_0_7"/>
<sequence>MLKLLLVSRDDDSLSGLSAALGGQDDIELEISASGEQALARLSGKAVDLVVADEDLGDMTALDFSARLLKINPMINCAVVSTLSQEEFHEASEGLGIMAQLPKQPGAEDAERLIQTLKRIKGLMS</sequence>
<dbReference type="RefSeq" id="WP_011418436.1">
    <property type="nucleotide sequence ID" value="NC_007759.1"/>
</dbReference>
<dbReference type="Gene3D" id="3.40.50.2300">
    <property type="match status" value="1"/>
</dbReference>
<reference evidence="3 4" key="1">
    <citation type="journal article" date="2007" name="Proc. Natl. Acad. Sci. U.S.A.">
        <title>The genome of Syntrophus aciditrophicus: life at the thermodynamic limit of microbial growth.</title>
        <authorList>
            <person name="McInerney M.J."/>
            <person name="Rohlin L."/>
            <person name="Mouttaki H."/>
            <person name="Kim U."/>
            <person name="Krupp R.S."/>
            <person name="Rios-Hernandez L."/>
            <person name="Sieber J."/>
            <person name="Struchtemeyer C.G."/>
            <person name="Bhattacharyya A."/>
            <person name="Campbell J.W."/>
            <person name="Gunsalus R.P."/>
        </authorList>
    </citation>
    <scope>NUCLEOTIDE SEQUENCE [LARGE SCALE GENOMIC DNA]</scope>
    <source>
        <strain evidence="3 4">SB</strain>
    </source>
</reference>
<accession>Q2LWF5</accession>
<dbReference type="CDD" id="cd00156">
    <property type="entry name" value="REC"/>
    <property type="match status" value="1"/>
</dbReference>
<dbReference type="eggNOG" id="COG0745">
    <property type="taxonomic scope" value="Bacteria"/>
</dbReference>
<keyword evidence="1" id="KW-0597">Phosphoprotein</keyword>
<dbReference type="InParanoid" id="Q2LWF5"/>
<evidence type="ECO:0000313" key="3">
    <source>
        <dbReference type="EMBL" id="ABC78417.1"/>
    </source>
</evidence>
<protein>
    <submittedName>
        <fullName evidence="3">Response regulator receiver domain</fullName>
    </submittedName>
</protein>
<dbReference type="Proteomes" id="UP000001933">
    <property type="component" value="Chromosome"/>
</dbReference>
<dbReference type="OrthoDB" id="5418918at2"/>
<evidence type="ECO:0000259" key="2">
    <source>
        <dbReference type="PROSITE" id="PS50110"/>
    </source>
</evidence>
<dbReference type="EMBL" id="CP000252">
    <property type="protein sequence ID" value="ABC78417.1"/>
    <property type="molecule type" value="Genomic_DNA"/>
</dbReference>
<dbReference type="InterPro" id="IPR001789">
    <property type="entry name" value="Sig_transdc_resp-reg_receiver"/>
</dbReference>
<dbReference type="PROSITE" id="PS50110">
    <property type="entry name" value="RESPONSE_REGULATORY"/>
    <property type="match status" value="1"/>
</dbReference>
<proteinExistence type="predicted"/>
<dbReference type="InterPro" id="IPR011006">
    <property type="entry name" value="CheY-like_superfamily"/>
</dbReference>
<organism evidence="3 4">
    <name type="scientific">Syntrophus aciditrophicus (strain SB)</name>
    <dbReference type="NCBI Taxonomy" id="56780"/>
    <lineage>
        <taxon>Bacteria</taxon>
        <taxon>Pseudomonadati</taxon>
        <taxon>Thermodesulfobacteriota</taxon>
        <taxon>Syntrophia</taxon>
        <taxon>Syntrophales</taxon>
        <taxon>Syntrophaceae</taxon>
        <taxon>Syntrophus</taxon>
    </lineage>
</organism>
<dbReference type="STRING" id="56780.SYN_01178"/>